<dbReference type="Gene3D" id="1.25.10.10">
    <property type="entry name" value="Leucine-rich Repeat Variant"/>
    <property type="match status" value="1"/>
</dbReference>
<feature type="compositionally biased region" description="Basic and acidic residues" evidence="5">
    <location>
        <begin position="15"/>
        <end position="26"/>
    </location>
</feature>
<dbReference type="PANTHER" id="PTHR13102:SF0">
    <property type="entry name" value="NUCLEOLAR PROTEIN 9"/>
    <property type="match status" value="1"/>
</dbReference>
<keyword evidence="2" id="KW-0677">Repeat</keyword>
<dbReference type="InterPro" id="IPR001313">
    <property type="entry name" value="Pumilio_RNA-bd_rpt"/>
</dbReference>
<dbReference type="GO" id="GO:0030688">
    <property type="term" value="C:preribosome, small subunit precursor"/>
    <property type="evidence" value="ECO:0007669"/>
    <property type="project" value="TreeGrafter"/>
</dbReference>
<dbReference type="Pfam" id="PF22493">
    <property type="entry name" value="PUF_NOP9"/>
    <property type="match status" value="1"/>
</dbReference>
<dbReference type="GO" id="GO:0003723">
    <property type="term" value="F:RNA binding"/>
    <property type="evidence" value="ECO:0007669"/>
    <property type="project" value="InterPro"/>
</dbReference>
<gene>
    <name evidence="6" type="ORF">MKK02DRAFT_26555</name>
</gene>
<dbReference type="SUPFAM" id="SSF48371">
    <property type="entry name" value="ARM repeat"/>
    <property type="match status" value="1"/>
</dbReference>
<sequence>MPKEQVRKRGKRKTKQADEGESRHAAPIEPVAGPSAIHPARAALLSGQRYVPPLAAASTSASASTSADFIPLGDGQPAADPENGEAQWNRGPRADQEFPFGIVDPDLKAYFRGVEEQIKDWEGTSSVGEEREDRKQFLTSILGELRTHELQLATDPECSVVIERLLASMGDRGRRILGDSLAGNWETLIRHRFGSHVVQSWIRLGADTLDREEALPNMDGYIKSEEDQVLPSTQALFSGLIESLRPTLATLLTHPHASPPVRLLFLVLSPDMALPDLAGGDPGGTAVRSKRSGKYRKNHAVEGKTFLADGDDDIVGVKGKEKAGGVKRKVPKELTELGREVRVELAGKINEGEWRLVGVDVVGSPAVQTLLELEAGDGEAEKAASLLDNLTEGLVSEICAQLISIVNDQTLVAKLYIPSLFTTQPGTHLLETILITSSARIFAAIWQTYFVGKIGRLAGHPTANYVVARAIGRLELEGLQGVVRECKAVAGGKGMISQSPYTGH</sequence>
<dbReference type="InterPro" id="IPR040000">
    <property type="entry name" value="NOP9"/>
</dbReference>
<evidence type="ECO:0000256" key="3">
    <source>
        <dbReference type="ARBA" id="ARBA00030932"/>
    </source>
</evidence>
<reference evidence="6" key="1">
    <citation type="journal article" date="2022" name="G3 (Bethesda)">
        <title>High quality genome of the basidiomycete yeast Dioszegia hungarica PDD-24b-2 isolated from cloud water.</title>
        <authorList>
            <person name="Jarrige D."/>
            <person name="Haridas S."/>
            <person name="Bleykasten-Grosshans C."/>
            <person name="Joly M."/>
            <person name="Nadalig T."/>
            <person name="Sancelme M."/>
            <person name="Vuilleumier S."/>
            <person name="Grigoriev I.V."/>
            <person name="Amato P."/>
            <person name="Bringel F."/>
        </authorList>
    </citation>
    <scope>NUCLEOTIDE SEQUENCE</scope>
    <source>
        <strain evidence="6">PDD-24b-2</strain>
    </source>
</reference>
<dbReference type="AlphaFoldDB" id="A0AA38H6T4"/>
<evidence type="ECO:0000256" key="5">
    <source>
        <dbReference type="SAM" id="MobiDB-lite"/>
    </source>
</evidence>
<dbReference type="InterPro" id="IPR016024">
    <property type="entry name" value="ARM-type_fold"/>
</dbReference>
<dbReference type="PANTHER" id="PTHR13102">
    <property type="entry name" value="NUCLEOLAR PROTEIN 9"/>
    <property type="match status" value="1"/>
</dbReference>
<feature type="region of interest" description="Disordered" evidence="5">
    <location>
        <begin position="1"/>
        <end position="34"/>
    </location>
</feature>
<evidence type="ECO:0000313" key="6">
    <source>
        <dbReference type="EMBL" id="KAI9635228.1"/>
    </source>
</evidence>
<proteinExistence type="predicted"/>
<evidence type="ECO:0000256" key="1">
    <source>
        <dbReference type="ARBA" id="ARBA00016427"/>
    </source>
</evidence>
<dbReference type="GO" id="GO:0000480">
    <property type="term" value="P:endonucleolytic cleavage in 5'-ETS of tricistronic rRNA transcript (SSU-rRNA, 5.8S rRNA, LSU-rRNA)"/>
    <property type="evidence" value="ECO:0007669"/>
    <property type="project" value="TreeGrafter"/>
</dbReference>
<name>A0AA38H6T4_9TREE</name>
<dbReference type="GO" id="GO:0030686">
    <property type="term" value="C:90S preribosome"/>
    <property type="evidence" value="ECO:0007669"/>
    <property type="project" value="TreeGrafter"/>
</dbReference>
<organism evidence="6 7">
    <name type="scientific">Dioszegia hungarica</name>
    <dbReference type="NCBI Taxonomy" id="4972"/>
    <lineage>
        <taxon>Eukaryota</taxon>
        <taxon>Fungi</taxon>
        <taxon>Dikarya</taxon>
        <taxon>Basidiomycota</taxon>
        <taxon>Agaricomycotina</taxon>
        <taxon>Tremellomycetes</taxon>
        <taxon>Tremellales</taxon>
        <taxon>Bulleribasidiaceae</taxon>
        <taxon>Dioszegia</taxon>
    </lineage>
</organism>
<dbReference type="InterPro" id="IPR011989">
    <property type="entry name" value="ARM-like"/>
</dbReference>
<dbReference type="GO" id="GO:0005730">
    <property type="term" value="C:nucleolus"/>
    <property type="evidence" value="ECO:0007669"/>
    <property type="project" value="TreeGrafter"/>
</dbReference>
<dbReference type="GO" id="GO:0000472">
    <property type="term" value="P:endonucleolytic cleavage to generate mature 5'-end of SSU-rRNA from (SSU-rRNA, 5.8S rRNA, LSU-rRNA)"/>
    <property type="evidence" value="ECO:0007669"/>
    <property type="project" value="TreeGrafter"/>
</dbReference>
<feature type="region of interest" description="Disordered" evidence="5">
    <location>
        <begin position="66"/>
        <end position="87"/>
    </location>
</feature>
<dbReference type="Proteomes" id="UP001164286">
    <property type="component" value="Unassembled WGS sequence"/>
</dbReference>
<dbReference type="GO" id="GO:0000447">
    <property type="term" value="P:endonucleolytic cleavage in ITS1 to separate SSU-rRNA from 5.8S rRNA and LSU-rRNA from tricistronic rRNA transcript (SSU-rRNA, 5.8S rRNA, LSU-rRNA)"/>
    <property type="evidence" value="ECO:0007669"/>
    <property type="project" value="TreeGrafter"/>
</dbReference>
<comment type="caution">
    <text evidence="6">The sequence shown here is derived from an EMBL/GenBank/DDBJ whole genome shotgun (WGS) entry which is preliminary data.</text>
</comment>
<dbReference type="GeneID" id="77726417"/>
<evidence type="ECO:0000256" key="4">
    <source>
        <dbReference type="ARBA" id="ARBA00031929"/>
    </source>
</evidence>
<protein>
    <recommendedName>
        <fullName evidence="1">Nucleolar protein 9</fullName>
    </recommendedName>
    <alternativeName>
        <fullName evidence="3 4">Pumilio domain-containing protein NOP9</fullName>
    </alternativeName>
</protein>
<evidence type="ECO:0000313" key="7">
    <source>
        <dbReference type="Proteomes" id="UP001164286"/>
    </source>
</evidence>
<accession>A0AA38H6T4</accession>
<dbReference type="EMBL" id="JAKWFO010000005">
    <property type="protein sequence ID" value="KAI9635228.1"/>
    <property type="molecule type" value="Genomic_DNA"/>
</dbReference>
<evidence type="ECO:0000256" key="2">
    <source>
        <dbReference type="ARBA" id="ARBA00022737"/>
    </source>
</evidence>
<keyword evidence="7" id="KW-1185">Reference proteome</keyword>
<dbReference type="GO" id="GO:0000056">
    <property type="term" value="P:ribosomal small subunit export from nucleus"/>
    <property type="evidence" value="ECO:0007669"/>
    <property type="project" value="TreeGrafter"/>
</dbReference>
<dbReference type="RefSeq" id="XP_052945005.1">
    <property type="nucleotide sequence ID" value="XM_053087216.1"/>
</dbReference>